<dbReference type="GO" id="GO:0004516">
    <property type="term" value="F:nicotinate phosphoribosyltransferase activity"/>
    <property type="evidence" value="ECO:0007669"/>
    <property type="project" value="UniProtKB-UniRule"/>
</dbReference>
<evidence type="ECO:0000259" key="10">
    <source>
        <dbReference type="Pfam" id="PF04095"/>
    </source>
</evidence>
<comment type="PTM">
    <text evidence="9">Transiently phosphorylated on a His residue during the reaction cycle. Phosphorylation strongly increases the affinity for substrates and increases the rate of nicotinate D-ribonucleotide production. Dephosphorylation regenerates the low-affinity form of the enzyme, leading to product release.</text>
</comment>
<keyword evidence="5 9" id="KW-0436">Ligase</keyword>
<dbReference type="NCBIfam" id="NF009131">
    <property type="entry name" value="PRK12484.1"/>
    <property type="match status" value="1"/>
</dbReference>
<evidence type="ECO:0000256" key="1">
    <source>
        <dbReference type="ARBA" id="ARBA00004952"/>
    </source>
</evidence>
<dbReference type="PANTHER" id="PTHR11098:SF1">
    <property type="entry name" value="NICOTINATE PHOSPHORIBOSYLTRANSFERASE"/>
    <property type="match status" value="1"/>
</dbReference>
<organism evidence="14 15">
    <name type="scientific">Clostridium beijerinckii</name>
    <name type="common">Clostridium MP</name>
    <dbReference type="NCBI Taxonomy" id="1520"/>
    <lineage>
        <taxon>Bacteria</taxon>
        <taxon>Bacillati</taxon>
        <taxon>Bacillota</taxon>
        <taxon>Clostridia</taxon>
        <taxon>Eubacteriales</taxon>
        <taxon>Clostridiaceae</taxon>
        <taxon>Clostridium</taxon>
    </lineage>
</organism>
<dbReference type="SUPFAM" id="SSF51690">
    <property type="entry name" value="Nicotinate/Quinolinate PRTase C-terminal domain-like"/>
    <property type="match status" value="1"/>
</dbReference>
<dbReference type="InterPro" id="IPR013785">
    <property type="entry name" value="Aldolase_TIM"/>
</dbReference>
<keyword evidence="7 9" id="KW-0808">Transferase</keyword>
<keyword evidence="14" id="KW-0328">Glycosyltransferase</keyword>
<feature type="domain" description="Nicotinate/nicotinamide phosphoribosyltransferase" evidence="10">
    <location>
        <begin position="162"/>
        <end position="333"/>
    </location>
</feature>
<dbReference type="AlphaFoldDB" id="A0A1S8SD59"/>
<dbReference type="InterPro" id="IPR041525">
    <property type="entry name" value="N/Namide_PRibTrfase"/>
</dbReference>
<comment type="function">
    <text evidence="9">Catalyzes the first step in the biosynthesis of NAD from nicotinic acid, the ATP-dependent synthesis of beta-nicotinate D-ribonucleotide from nicotinate and 5-phospho-D-ribose 1-phosphate.</text>
</comment>
<proteinExistence type="inferred from homology"/>
<dbReference type="Pfam" id="PF17956">
    <property type="entry name" value="NAPRTase_C"/>
    <property type="match status" value="1"/>
</dbReference>
<dbReference type="PANTHER" id="PTHR11098">
    <property type="entry name" value="NICOTINATE PHOSPHORIBOSYLTRANSFERASE"/>
    <property type="match status" value="1"/>
</dbReference>
<dbReference type="GO" id="GO:0005829">
    <property type="term" value="C:cytosol"/>
    <property type="evidence" value="ECO:0007669"/>
    <property type="project" value="TreeGrafter"/>
</dbReference>
<dbReference type="CDD" id="cd01570">
    <property type="entry name" value="NAPRTase_A"/>
    <property type="match status" value="1"/>
</dbReference>
<reference evidence="14 15" key="1">
    <citation type="submission" date="2016-05" db="EMBL/GenBank/DDBJ databases">
        <title>Microbial solvent formation.</title>
        <authorList>
            <person name="Poehlein A."/>
            <person name="Montoya Solano J.D."/>
            <person name="Flitsch S."/>
            <person name="Krabben P."/>
            <person name="Duerre P."/>
            <person name="Daniel R."/>
        </authorList>
    </citation>
    <scope>NUCLEOTIDE SEQUENCE [LARGE SCALE GENOMIC DNA]</scope>
    <source>
        <strain evidence="14 15">DSM 53</strain>
    </source>
</reference>
<evidence type="ECO:0000259" key="12">
    <source>
        <dbReference type="Pfam" id="PF17956"/>
    </source>
</evidence>
<evidence type="ECO:0000256" key="7">
    <source>
        <dbReference type="ARBA" id="ARBA00022679"/>
    </source>
</evidence>
<feature type="domain" description="Nicotinate phosphoribosyltransferase C-terminal" evidence="12">
    <location>
        <begin position="370"/>
        <end position="479"/>
    </location>
</feature>
<evidence type="ECO:0000313" key="14">
    <source>
        <dbReference type="EMBL" id="OOM63105.1"/>
    </source>
</evidence>
<comment type="similarity">
    <text evidence="2 9">Belongs to the NAPRTase family.</text>
</comment>
<dbReference type="FunFam" id="3.20.20.70:FF:000076">
    <property type="entry name" value="Nicotinate phosphoribosyltransferase"/>
    <property type="match status" value="1"/>
</dbReference>
<dbReference type="EMBL" id="JABAGD010000031">
    <property type="protein sequence ID" value="NMF06304.1"/>
    <property type="molecule type" value="Genomic_DNA"/>
</dbReference>
<comment type="caution">
    <text evidence="14">The sequence shown here is derived from an EMBL/GenBank/DDBJ whole genome shotgun (WGS) entry which is preliminary data.</text>
</comment>
<dbReference type="EC" id="6.3.4.21" evidence="3 9"/>
<dbReference type="InterPro" id="IPR041619">
    <property type="entry name" value="NAPRTase_C"/>
</dbReference>
<dbReference type="Proteomes" id="UP000190973">
    <property type="component" value="Unassembled WGS sequence"/>
</dbReference>
<evidence type="ECO:0000256" key="4">
    <source>
        <dbReference type="ARBA" id="ARBA00022553"/>
    </source>
</evidence>
<evidence type="ECO:0000313" key="16">
    <source>
        <dbReference type="Proteomes" id="UP000587880"/>
    </source>
</evidence>
<name>A0A1S8SD59_CLOBE</name>
<dbReference type="NCBIfam" id="TIGR01513">
    <property type="entry name" value="NAPRTase_put"/>
    <property type="match status" value="1"/>
</dbReference>
<dbReference type="InterPro" id="IPR036068">
    <property type="entry name" value="Nicotinate_pribotase-like_C"/>
</dbReference>
<evidence type="ECO:0000256" key="3">
    <source>
        <dbReference type="ARBA" id="ARBA00013236"/>
    </source>
</evidence>
<evidence type="ECO:0000256" key="6">
    <source>
        <dbReference type="ARBA" id="ARBA00022642"/>
    </source>
</evidence>
<dbReference type="PIRSF" id="PIRSF000484">
    <property type="entry name" value="NAPRT"/>
    <property type="match status" value="1"/>
</dbReference>
<dbReference type="Proteomes" id="UP000587880">
    <property type="component" value="Unassembled WGS sequence"/>
</dbReference>
<evidence type="ECO:0000313" key="15">
    <source>
        <dbReference type="Proteomes" id="UP000190973"/>
    </source>
</evidence>
<gene>
    <name evidence="14" type="primary">pncB2</name>
    <name evidence="14" type="ORF">CLBCK_12100</name>
    <name evidence="13" type="ORF">HF849_16420</name>
</gene>
<evidence type="ECO:0000256" key="9">
    <source>
        <dbReference type="RuleBase" id="RU365100"/>
    </source>
</evidence>
<dbReference type="InterPro" id="IPR007229">
    <property type="entry name" value="Nic_PRibTrfase-Fam"/>
</dbReference>
<dbReference type="Gene3D" id="3.20.20.70">
    <property type="entry name" value="Aldolase class I"/>
    <property type="match status" value="1"/>
</dbReference>
<dbReference type="NCBIfam" id="NF006695">
    <property type="entry name" value="PRK09243.1-2"/>
    <property type="match status" value="1"/>
</dbReference>
<dbReference type="GO" id="GO:0034355">
    <property type="term" value="P:NAD+ biosynthetic process via the salvage pathway"/>
    <property type="evidence" value="ECO:0007669"/>
    <property type="project" value="UniProtKB-ARBA"/>
</dbReference>
<feature type="domain" description="Nicotinate phosphoribosyltransferase N-terminal" evidence="11">
    <location>
        <begin position="17"/>
        <end position="141"/>
    </location>
</feature>
<dbReference type="EMBL" id="LZZI01000016">
    <property type="protein sequence ID" value="OOM63105.1"/>
    <property type="molecule type" value="Genomic_DNA"/>
</dbReference>
<dbReference type="InterPro" id="IPR006405">
    <property type="entry name" value="Nic_PRibTrfase_pncB"/>
</dbReference>
<evidence type="ECO:0000256" key="5">
    <source>
        <dbReference type="ARBA" id="ARBA00022598"/>
    </source>
</evidence>
<dbReference type="SUPFAM" id="SSF54675">
    <property type="entry name" value="Nicotinate/Quinolinate PRTase N-terminal domain-like"/>
    <property type="match status" value="1"/>
</dbReference>
<keyword evidence="6 9" id="KW-0662">Pyridine nucleotide biosynthesis</keyword>
<dbReference type="Pfam" id="PF04095">
    <property type="entry name" value="NAPRTase"/>
    <property type="match status" value="1"/>
</dbReference>
<evidence type="ECO:0000256" key="8">
    <source>
        <dbReference type="ARBA" id="ARBA00048668"/>
    </source>
</evidence>
<evidence type="ECO:0000259" key="11">
    <source>
        <dbReference type="Pfam" id="PF17767"/>
    </source>
</evidence>
<accession>A0A1S8SD59</accession>
<dbReference type="UniPathway" id="UPA00253">
    <property type="reaction ID" value="UER00457"/>
</dbReference>
<dbReference type="InterPro" id="IPR040727">
    <property type="entry name" value="NAPRTase_N"/>
</dbReference>
<comment type="catalytic activity">
    <reaction evidence="8 9">
        <text>5-phospho-alpha-D-ribose 1-diphosphate + nicotinate + ATP + H2O = nicotinate beta-D-ribonucleotide + ADP + phosphate + diphosphate</text>
        <dbReference type="Rhea" id="RHEA:36163"/>
        <dbReference type="ChEBI" id="CHEBI:15377"/>
        <dbReference type="ChEBI" id="CHEBI:30616"/>
        <dbReference type="ChEBI" id="CHEBI:32544"/>
        <dbReference type="ChEBI" id="CHEBI:33019"/>
        <dbReference type="ChEBI" id="CHEBI:43474"/>
        <dbReference type="ChEBI" id="CHEBI:57502"/>
        <dbReference type="ChEBI" id="CHEBI:58017"/>
        <dbReference type="ChEBI" id="CHEBI:456216"/>
        <dbReference type="EC" id="6.3.4.21"/>
    </reaction>
</comment>
<evidence type="ECO:0000313" key="13">
    <source>
        <dbReference type="EMBL" id="NMF06304.1"/>
    </source>
</evidence>
<dbReference type="Pfam" id="PF17767">
    <property type="entry name" value="NAPRTase_N"/>
    <property type="match status" value="1"/>
</dbReference>
<protein>
    <recommendedName>
        <fullName evidence="3 9">Nicotinate phosphoribosyltransferase</fullName>
        <ecNumber evidence="3 9">6.3.4.21</ecNumber>
    </recommendedName>
</protein>
<sequence>MDNKSSFNVKDERNLTMLVDFYELTMGNGYFRKGLKDKIAYFDMFFRRIPDDGGYCIMAGVEQLIDYLSTLKFTDDDITYLRDKHAFSEEFLDYLRDFDFSCDVWAVPEGNPVFPNEPLVTVRGPVIQAQFLETMILLTINHQTLIATKANRICRAADGRPVMEFGSRRAQGYDGAIYGARAAIIGGCSSTACTMSDRMFNIPAVGTMAHSWVQLYDTEYDAFKAWAEIYPDDCVLLIDTYNVIKSGIPNAIKVFDEVLKPLGKRPRGVRIDSGDITYLTTKCRKMLDEAGYEDCGIVVSNSLDEHIIKDVLDQGACINSFGVGERLITAKSEPVFGGVYKLVALEGDNEIIPKIKISENEEKITNPGFKKIIRIFDKNSHKAIADLITLRDENINENEPLIIFDPIHTWKRKKIKNYYTKELQAQIFKSGKCVYESPTVLEIKDFSKLETDKLWPEVLRFENPHTYYVDLSQNLWSLKHSLLHKYTNSYEAQE</sequence>
<keyword evidence="4" id="KW-0597">Phosphoprotein</keyword>
<evidence type="ECO:0000256" key="2">
    <source>
        <dbReference type="ARBA" id="ARBA00010897"/>
    </source>
</evidence>
<reference evidence="13 16" key="2">
    <citation type="submission" date="2020-04" db="EMBL/GenBank/DDBJ databases">
        <authorList>
            <person name="Hitch T.C.A."/>
            <person name="Wylensek D."/>
            <person name="Clavel T."/>
        </authorList>
    </citation>
    <scope>NUCLEOTIDE SEQUENCE [LARGE SCALE GENOMIC DNA]</scope>
    <source>
        <strain evidence="13 16">WB01_NA02</strain>
    </source>
</reference>
<dbReference type="RefSeq" id="WP_077837940.1">
    <property type="nucleotide sequence ID" value="NZ_JABAGD010000031.1"/>
</dbReference>
<comment type="pathway">
    <text evidence="1 9">Cofactor biosynthesis; NAD(+) biosynthesis; nicotinate D-ribonucleotide from nicotinate: step 1/1.</text>
</comment>
<dbReference type="Gene3D" id="3.20.140.10">
    <property type="entry name" value="nicotinate phosphoribosyltransferase"/>
    <property type="match status" value="1"/>
</dbReference>
<dbReference type="GO" id="GO:0047280">
    <property type="term" value="F:nicotinamide phosphoribosyltransferase activity"/>
    <property type="evidence" value="ECO:0007669"/>
    <property type="project" value="UniProtKB-ARBA"/>
</dbReference>